<keyword evidence="2" id="KW-1185">Reference proteome</keyword>
<dbReference type="Proteomes" id="UP001358586">
    <property type="component" value="Chromosome 6"/>
</dbReference>
<organism evidence="1 2">
    <name type="scientific">Gossypium arboreum</name>
    <name type="common">Tree cotton</name>
    <name type="synonym">Gossypium nanking</name>
    <dbReference type="NCBI Taxonomy" id="29729"/>
    <lineage>
        <taxon>Eukaryota</taxon>
        <taxon>Viridiplantae</taxon>
        <taxon>Streptophyta</taxon>
        <taxon>Embryophyta</taxon>
        <taxon>Tracheophyta</taxon>
        <taxon>Spermatophyta</taxon>
        <taxon>Magnoliopsida</taxon>
        <taxon>eudicotyledons</taxon>
        <taxon>Gunneridae</taxon>
        <taxon>Pentapetalae</taxon>
        <taxon>rosids</taxon>
        <taxon>malvids</taxon>
        <taxon>Malvales</taxon>
        <taxon>Malvaceae</taxon>
        <taxon>Malvoideae</taxon>
        <taxon>Gossypium</taxon>
    </lineage>
</organism>
<gene>
    <name evidence="1" type="ORF">PVK06_021747</name>
</gene>
<dbReference type="SUPFAM" id="SSF56219">
    <property type="entry name" value="DNase I-like"/>
    <property type="match status" value="1"/>
</dbReference>
<name>A0ABR0PRM7_GOSAR</name>
<comment type="caution">
    <text evidence="1">The sequence shown here is derived from an EMBL/GenBank/DDBJ whole genome shotgun (WGS) entry which is preliminary data.</text>
</comment>
<evidence type="ECO:0000313" key="2">
    <source>
        <dbReference type="Proteomes" id="UP001358586"/>
    </source>
</evidence>
<protein>
    <recommendedName>
        <fullName evidence="3">Reverse transcriptase</fullName>
    </recommendedName>
</protein>
<dbReference type="Gene3D" id="3.60.10.10">
    <property type="entry name" value="Endonuclease/exonuclease/phosphatase"/>
    <property type="match status" value="1"/>
</dbReference>
<dbReference type="InterPro" id="IPR036691">
    <property type="entry name" value="Endo/exonu/phosph_ase_sf"/>
</dbReference>
<proteinExistence type="predicted"/>
<reference evidence="1 2" key="1">
    <citation type="submission" date="2023-03" db="EMBL/GenBank/DDBJ databases">
        <title>WGS of Gossypium arboreum.</title>
        <authorList>
            <person name="Yu D."/>
        </authorList>
    </citation>
    <scope>NUCLEOTIDE SEQUENCE [LARGE SCALE GENOMIC DNA]</scope>
    <source>
        <tissue evidence="1">Leaf</tissue>
    </source>
</reference>
<evidence type="ECO:0008006" key="3">
    <source>
        <dbReference type="Google" id="ProtNLM"/>
    </source>
</evidence>
<evidence type="ECO:0000313" key="1">
    <source>
        <dbReference type="EMBL" id="KAK5826815.1"/>
    </source>
</evidence>
<dbReference type="PANTHER" id="PTHR33710:SF73">
    <property type="entry name" value="ZINC KNUCKLE CX2CX4HX4C DOMAIN-CONTAINING PROTEIN"/>
    <property type="match status" value="1"/>
</dbReference>
<dbReference type="EMBL" id="JARKNE010000006">
    <property type="protein sequence ID" value="KAK5826815.1"/>
    <property type="molecule type" value="Genomic_DNA"/>
</dbReference>
<sequence>MGFSSNWFTWERGNLPETNIQERLDRGVATDSWLALFPDYQIRHLSHSFSDHCPLLINTKCKDSRCVERRFKFEAWWVLEESFIGEVKSIWENSSEDLLNKLQRVKRGLQKWAVRIRYSRKAKKEMLHLKLTKLLEEDRSDENLAELIDTNVDLNFEIEKDERYWEQREDNLKLKAEYTKEEIHEAFKEMGPTKAPGEDGFPAQFYQKCWSIIGEDVTYGSELN</sequence>
<dbReference type="PANTHER" id="PTHR33710">
    <property type="entry name" value="BNAC02G09200D PROTEIN"/>
    <property type="match status" value="1"/>
</dbReference>
<accession>A0ABR0PRM7</accession>